<accession>A0A0M2X3K3</accession>
<dbReference type="Pfam" id="PF09957">
    <property type="entry name" value="VapB_antitoxin"/>
    <property type="match status" value="1"/>
</dbReference>
<reference evidence="2 3" key="1">
    <citation type="journal article" date="2015" name="Genome Announc.">
        <title>Draft Genome Sequences of Leptospira santarosai Strains U160, U164, and U233, Isolated from Asymptomatic Cattle.</title>
        <authorList>
            <person name="Kremer F.S."/>
            <person name="Eslabao M.R."/>
            <person name="Provisor M."/>
            <person name="Woloski R.D."/>
            <person name="Ramires O.V."/>
            <person name="Moreno L.Z."/>
            <person name="Moreno A.M."/>
            <person name="Hamond C."/>
            <person name="Lilenbaum W."/>
            <person name="Dellagostin O.A."/>
        </authorList>
    </citation>
    <scope>NUCLEOTIDE SEQUENCE [LARGE SCALE GENOMIC DNA]</scope>
    <source>
        <strain evidence="2 3">U160</strain>
    </source>
</reference>
<proteinExistence type="predicted"/>
<evidence type="ECO:0000313" key="3">
    <source>
        <dbReference type="Proteomes" id="UP000033961"/>
    </source>
</evidence>
<gene>
    <name evidence="1" type="ORF">XB16_0876</name>
    <name evidence="2" type="ORF">XB16_0942</name>
</gene>
<dbReference type="EMBL" id="CP027843">
    <property type="protein sequence ID" value="AVQ11211.1"/>
    <property type="molecule type" value="Genomic_DNA"/>
</dbReference>
<evidence type="ECO:0000313" key="1">
    <source>
        <dbReference type="EMBL" id="AVQ11211.1"/>
    </source>
</evidence>
<dbReference type="AlphaFoldDB" id="A0A0M2X3K3"/>
<reference evidence="2" key="2">
    <citation type="submission" date="2018-03" db="EMBL/GenBank/DDBJ databases">
        <authorList>
            <person name="Keele B.F."/>
        </authorList>
    </citation>
    <scope>NUCLEOTIDE SEQUENCE</scope>
    <source>
        <strain evidence="2">U160</strain>
    </source>
</reference>
<protein>
    <submittedName>
        <fullName evidence="2">PF09957 family protein</fullName>
    </submittedName>
</protein>
<dbReference type="EMBL" id="CP027843">
    <property type="protein sequence ID" value="AVQ11277.1"/>
    <property type="molecule type" value="Genomic_DNA"/>
</dbReference>
<evidence type="ECO:0000313" key="2">
    <source>
        <dbReference type="EMBL" id="AVQ11277.1"/>
    </source>
</evidence>
<name>A0A0M2X3K3_9LEPT</name>
<sequence>MATNLNIDSKLLEEAYSVSGLRTKRETVNLALIEFIKRHKQKDILKFINSVEYDKGYDYKEARNKR</sequence>
<dbReference type="Proteomes" id="UP000033961">
    <property type="component" value="Chromosome I"/>
</dbReference>
<dbReference type="InterPro" id="IPR019239">
    <property type="entry name" value="VapB_antitoxin"/>
</dbReference>
<organism evidence="2 3">
    <name type="scientific">Leptospira santarosai</name>
    <dbReference type="NCBI Taxonomy" id="28183"/>
    <lineage>
        <taxon>Bacteria</taxon>
        <taxon>Pseudomonadati</taxon>
        <taxon>Spirochaetota</taxon>
        <taxon>Spirochaetia</taxon>
        <taxon>Leptospirales</taxon>
        <taxon>Leptospiraceae</taxon>
        <taxon>Leptospira</taxon>
    </lineage>
</organism>